<feature type="compositionally biased region" description="Basic and acidic residues" evidence="1">
    <location>
        <begin position="1"/>
        <end position="16"/>
    </location>
</feature>
<keyword evidence="3" id="KW-1185">Reference proteome</keyword>
<evidence type="ECO:0000313" key="2">
    <source>
        <dbReference type="EMBL" id="CAK0791899.1"/>
    </source>
</evidence>
<feature type="region of interest" description="Disordered" evidence="1">
    <location>
        <begin position="1"/>
        <end position="49"/>
    </location>
</feature>
<sequence>MGYADDVRGADSRVADHPVVQDSDRPVGRQHDDRDRTARGGVRGARGGDLHRLSEVPQSVAARFLFFDLPAAVKEEDIRMYFGAFATLEEVTLKKIESNGTAVGSVKYVSQSAKLRDLILRAKHMITGYPIQVQVHRSFRTAVKERVTRWEQEVAENVKAEPVAKAHQGVAVQARTKAKERSIKALDGWGCAVREGRVAETRIENKQLVLLVLLLLPSVAIWPRVSLLTLYGLPLCAAAQAPRHAMARPRGGITARHGNFIAHVSDVQTAAMLMKELADLEGTRSVQCPSDFEGLRRDAREVLQVVMLVLGARRLEQTFGWDW</sequence>
<proteinExistence type="predicted"/>
<organism evidence="2 3">
    <name type="scientific">Prorocentrum cordatum</name>
    <dbReference type="NCBI Taxonomy" id="2364126"/>
    <lineage>
        <taxon>Eukaryota</taxon>
        <taxon>Sar</taxon>
        <taxon>Alveolata</taxon>
        <taxon>Dinophyceae</taxon>
        <taxon>Prorocentrales</taxon>
        <taxon>Prorocentraceae</taxon>
        <taxon>Prorocentrum</taxon>
    </lineage>
</organism>
<evidence type="ECO:0008006" key="4">
    <source>
        <dbReference type="Google" id="ProtNLM"/>
    </source>
</evidence>
<dbReference type="SUPFAM" id="SSF54928">
    <property type="entry name" value="RNA-binding domain, RBD"/>
    <property type="match status" value="1"/>
</dbReference>
<comment type="caution">
    <text evidence="2">The sequence shown here is derived from an EMBL/GenBank/DDBJ whole genome shotgun (WGS) entry which is preliminary data.</text>
</comment>
<protein>
    <recommendedName>
        <fullName evidence="4">RRM domain-containing protein</fullName>
    </recommendedName>
</protein>
<name>A0ABN9PGJ6_9DINO</name>
<feature type="compositionally biased region" description="Basic and acidic residues" evidence="1">
    <location>
        <begin position="22"/>
        <end position="38"/>
    </location>
</feature>
<evidence type="ECO:0000256" key="1">
    <source>
        <dbReference type="SAM" id="MobiDB-lite"/>
    </source>
</evidence>
<dbReference type="Proteomes" id="UP001189429">
    <property type="component" value="Unassembled WGS sequence"/>
</dbReference>
<evidence type="ECO:0000313" key="3">
    <source>
        <dbReference type="Proteomes" id="UP001189429"/>
    </source>
</evidence>
<accession>A0ABN9PGJ6</accession>
<reference evidence="2" key="1">
    <citation type="submission" date="2023-10" db="EMBL/GenBank/DDBJ databases">
        <authorList>
            <person name="Chen Y."/>
            <person name="Shah S."/>
            <person name="Dougan E. K."/>
            <person name="Thang M."/>
            <person name="Chan C."/>
        </authorList>
    </citation>
    <scope>NUCLEOTIDE SEQUENCE [LARGE SCALE GENOMIC DNA]</scope>
</reference>
<dbReference type="EMBL" id="CAUYUJ010000674">
    <property type="protein sequence ID" value="CAK0791899.1"/>
    <property type="molecule type" value="Genomic_DNA"/>
</dbReference>
<gene>
    <name evidence="2" type="ORF">PCOR1329_LOCUS2668</name>
</gene>
<dbReference type="InterPro" id="IPR035979">
    <property type="entry name" value="RBD_domain_sf"/>
</dbReference>